<evidence type="ECO:0000259" key="2">
    <source>
        <dbReference type="Pfam" id="PF08639"/>
    </source>
</evidence>
<protein>
    <recommendedName>
        <fullName evidence="2">DNA replication regulator Sld3 C-terminal domain-containing protein</fullName>
    </recommendedName>
</protein>
<evidence type="ECO:0000313" key="3">
    <source>
        <dbReference type="EMBL" id="KAK5114890.1"/>
    </source>
</evidence>
<dbReference type="Proteomes" id="UP001310890">
    <property type="component" value="Unassembled WGS sequence"/>
</dbReference>
<dbReference type="GO" id="GO:0031261">
    <property type="term" value="C:DNA replication preinitiation complex"/>
    <property type="evidence" value="ECO:0007669"/>
    <property type="project" value="TreeGrafter"/>
</dbReference>
<evidence type="ECO:0000256" key="1">
    <source>
        <dbReference type="SAM" id="MobiDB-lite"/>
    </source>
</evidence>
<feature type="region of interest" description="Disordered" evidence="1">
    <location>
        <begin position="536"/>
        <end position="555"/>
    </location>
</feature>
<comment type="caution">
    <text evidence="3">The sequence shown here is derived from an EMBL/GenBank/DDBJ whole genome shotgun (WGS) entry which is preliminary data.</text>
</comment>
<dbReference type="PANTHER" id="PTHR28067">
    <property type="entry name" value="DNA REPLICATION REGULATOR SLD3"/>
    <property type="match status" value="1"/>
</dbReference>
<dbReference type="InterPro" id="IPR042511">
    <property type="entry name" value="Sld3"/>
</dbReference>
<sequence>MGGVGKLVERVGSVGKRRRVVEPDADSEDMWWKYAAVEVPSHDDMRVENLAAPRLSMKSERAEATFQNMVDQQAISSRPDASHDTTADTRLDDHHDSPLVTTTEVLQELAKQYQETLYLSRTSLAYFAKGPLSRARAAFTTSSGETMHIAELIAFLREIMLTASVLDKKYKNGIPEVVTGLVPIGLETPEQTRKPKKKRRWKAKRGRLGFFGEEKEIVEKWWLSLDDSAGSTGSPETTEQLLKSRLPRVRSRETYLQVVVALEILALEAAHPRELELLTNNTDVDEHTQLGETQKEESQVAKPEELKAKKRQDLRALLEVLLERLCIWHSLESHSPASGKIGENKDDSGDHADELKGFCIEVVIPFYLSRIPQHATNVNKKLGGPTAPSPSTRKTTSIRKPGEPASRPAPEQRFRKTLSRVSSAVLTHPSRHAQPPSLHRSATDSKILQQHLKRETSEQPLSLDKIPPIKPLVPRKRTSLMHSISFSRREVDLSAMSQANEKKLKKKTEVEEKLRDAISTLKKPDRVAAGREVVGEAEKRGGRPAVGSRRNTDIPRVTAGRGSYSAELEQVKQQAFVAATPKHTRMVRGTPMHARHIGVLGTAHKNQASVISAATTHVPSSSARIHAIAGVSEAKPRQQCDFEPMSSFAIPQTGHRPRHYEGLPNSIRTIRPPASATNVLETPSRGFAKFMPVGLGREPGTLEAESPSVIRRRGENYGLQQTPLKPMRPLSLAPSSTMTVPGTALVEASANPVRSSSIMGGSEGKMSDRGISAALGWDEEDYEPLV</sequence>
<dbReference type="InterPro" id="IPR013948">
    <property type="entry name" value="DNA_replication_reg_Sld3_C"/>
</dbReference>
<dbReference type="GO" id="GO:0006270">
    <property type="term" value="P:DNA replication initiation"/>
    <property type="evidence" value="ECO:0007669"/>
    <property type="project" value="InterPro"/>
</dbReference>
<feature type="domain" description="DNA replication regulator Sld3 C-terminal" evidence="2">
    <location>
        <begin position="104"/>
        <end position="685"/>
    </location>
</feature>
<feature type="region of interest" description="Disordered" evidence="1">
    <location>
        <begin position="377"/>
        <end position="445"/>
    </location>
</feature>
<dbReference type="AlphaFoldDB" id="A0AAN7TMP7"/>
<dbReference type="EMBL" id="JAVRRL010000015">
    <property type="protein sequence ID" value="KAK5114890.1"/>
    <property type="molecule type" value="Genomic_DNA"/>
</dbReference>
<evidence type="ECO:0000313" key="4">
    <source>
        <dbReference type="Proteomes" id="UP001310890"/>
    </source>
</evidence>
<feature type="region of interest" description="Disordered" evidence="1">
    <location>
        <begin position="72"/>
        <end position="96"/>
    </location>
</feature>
<accession>A0AAN7TMP7</accession>
<dbReference type="PANTHER" id="PTHR28067:SF1">
    <property type="entry name" value="DNA REPLICATION REGULATOR SLD3"/>
    <property type="match status" value="1"/>
</dbReference>
<proteinExistence type="predicted"/>
<gene>
    <name evidence="3" type="ORF">LTR62_002049</name>
</gene>
<organism evidence="3 4">
    <name type="scientific">Meristemomyces frigidus</name>
    <dbReference type="NCBI Taxonomy" id="1508187"/>
    <lineage>
        <taxon>Eukaryota</taxon>
        <taxon>Fungi</taxon>
        <taxon>Dikarya</taxon>
        <taxon>Ascomycota</taxon>
        <taxon>Pezizomycotina</taxon>
        <taxon>Dothideomycetes</taxon>
        <taxon>Dothideomycetidae</taxon>
        <taxon>Mycosphaerellales</taxon>
        <taxon>Teratosphaeriaceae</taxon>
        <taxon>Meristemomyces</taxon>
    </lineage>
</organism>
<reference evidence="3" key="1">
    <citation type="submission" date="2023-08" db="EMBL/GenBank/DDBJ databases">
        <title>Black Yeasts Isolated from many extreme environments.</title>
        <authorList>
            <person name="Coleine C."/>
            <person name="Stajich J.E."/>
            <person name="Selbmann L."/>
        </authorList>
    </citation>
    <scope>NUCLEOTIDE SEQUENCE</scope>
    <source>
        <strain evidence="3">CCFEE 5401</strain>
    </source>
</reference>
<name>A0AAN7TMP7_9PEZI</name>
<feature type="compositionally biased region" description="Basic and acidic residues" evidence="1">
    <location>
        <begin position="80"/>
        <end position="96"/>
    </location>
</feature>
<dbReference type="Pfam" id="PF08639">
    <property type="entry name" value="Sld3_STD"/>
    <property type="match status" value="1"/>
</dbReference>
<dbReference type="Gene3D" id="1.20.58.2130">
    <property type="match status" value="1"/>
</dbReference>